<dbReference type="EMBL" id="JAKIKU010000005">
    <property type="protein sequence ID" value="MCL1046004.1"/>
    <property type="molecule type" value="Genomic_DNA"/>
</dbReference>
<accession>A0ABT0KQU4</accession>
<comment type="caution">
    <text evidence="1">The sequence shown here is derived from an EMBL/GenBank/DDBJ whole genome shotgun (WGS) entry which is preliminary data.</text>
</comment>
<dbReference type="RefSeq" id="WP_248955825.1">
    <property type="nucleotide sequence ID" value="NZ_JAKIKU010000005.1"/>
</dbReference>
<protein>
    <submittedName>
        <fullName evidence="1">Uncharacterized protein</fullName>
    </submittedName>
</protein>
<keyword evidence="2" id="KW-1185">Reference proteome</keyword>
<reference evidence="1 2" key="1">
    <citation type="submission" date="2022-01" db="EMBL/GenBank/DDBJ databases">
        <title>Whole genome-based taxonomy of the Shewanellaceae.</title>
        <authorList>
            <person name="Martin-Rodriguez A.J."/>
        </authorList>
    </citation>
    <scope>NUCLEOTIDE SEQUENCE [LARGE SCALE GENOMIC DNA]</scope>
    <source>
        <strain evidence="1 2">DSM 24955</strain>
    </source>
</reference>
<evidence type="ECO:0000313" key="1">
    <source>
        <dbReference type="EMBL" id="MCL1046004.1"/>
    </source>
</evidence>
<proteinExistence type="predicted"/>
<gene>
    <name evidence="1" type="ORF">L2737_11770</name>
</gene>
<name>A0ABT0KQU4_9GAMM</name>
<organism evidence="1 2">
    <name type="scientific">Shewanella electrodiphila</name>
    <dbReference type="NCBI Taxonomy" id="934143"/>
    <lineage>
        <taxon>Bacteria</taxon>
        <taxon>Pseudomonadati</taxon>
        <taxon>Pseudomonadota</taxon>
        <taxon>Gammaproteobacteria</taxon>
        <taxon>Alteromonadales</taxon>
        <taxon>Shewanellaceae</taxon>
        <taxon>Shewanella</taxon>
    </lineage>
</organism>
<dbReference type="Proteomes" id="UP001202134">
    <property type="component" value="Unassembled WGS sequence"/>
</dbReference>
<evidence type="ECO:0000313" key="2">
    <source>
        <dbReference type="Proteomes" id="UP001202134"/>
    </source>
</evidence>
<sequence length="226" mass="25258">MLEIEYVIDGMSTKMYVDKTHFFKLSDNQWVLAGDLAVRASIIASSGTAASIVTVIEIDPRYHYCDVKLSHNHHFFVTKNPSSALDKNCEIAPTDPLELIPYELANKPSYHPNGEPTGHHSGPWVAARHINHKGEHIFGWGRADDVMCAEDAAVNDLKTKVGGDTLLNRKNVTISHAYIRKYTKKGRLINKMSPCTYCRENYGSALNDKTVGESDLIKPGRDYLPE</sequence>